<dbReference type="PANTHER" id="PTHR23077:SF27">
    <property type="entry name" value="ATPASE FAMILY GENE 2 PROTEIN HOMOLOG A"/>
    <property type="match status" value="1"/>
</dbReference>
<dbReference type="AlphaFoldDB" id="A0A9W8IC35"/>
<dbReference type="PANTHER" id="PTHR23077">
    <property type="entry name" value="AAA-FAMILY ATPASE"/>
    <property type="match status" value="1"/>
</dbReference>
<dbReference type="PROSITE" id="PS00674">
    <property type="entry name" value="AAA"/>
    <property type="match status" value="1"/>
</dbReference>
<dbReference type="Proteomes" id="UP001139887">
    <property type="component" value="Unassembled WGS sequence"/>
</dbReference>
<dbReference type="Gene3D" id="3.40.50.300">
    <property type="entry name" value="P-loop containing nucleotide triphosphate hydrolases"/>
    <property type="match status" value="2"/>
</dbReference>
<evidence type="ECO:0000259" key="6">
    <source>
        <dbReference type="SMART" id="SM00382"/>
    </source>
</evidence>
<feature type="domain" description="AAA+ ATPase" evidence="6">
    <location>
        <begin position="38"/>
        <end position="159"/>
    </location>
</feature>
<evidence type="ECO:0000256" key="4">
    <source>
        <dbReference type="ARBA" id="ARBA00022840"/>
    </source>
</evidence>
<dbReference type="GO" id="GO:0005524">
    <property type="term" value="F:ATP binding"/>
    <property type="evidence" value="ECO:0007669"/>
    <property type="project" value="UniProtKB-KW"/>
</dbReference>
<dbReference type="InterPro" id="IPR003959">
    <property type="entry name" value="ATPase_AAA_core"/>
</dbReference>
<keyword evidence="3 5" id="KW-0547">Nucleotide-binding</keyword>
<keyword evidence="4 5" id="KW-0067">ATP-binding</keyword>
<dbReference type="Gene3D" id="1.10.8.60">
    <property type="match status" value="1"/>
</dbReference>
<keyword evidence="8" id="KW-1185">Reference proteome</keyword>
<dbReference type="SMART" id="SM00382">
    <property type="entry name" value="AAA"/>
    <property type="match status" value="2"/>
</dbReference>
<accession>A0A9W8IC35</accession>
<name>A0A9W8IC35_9FUNG</name>
<evidence type="ECO:0000256" key="2">
    <source>
        <dbReference type="ARBA" id="ARBA00022490"/>
    </source>
</evidence>
<evidence type="ECO:0000313" key="7">
    <source>
        <dbReference type="EMBL" id="KAJ2851302.1"/>
    </source>
</evidence>
<comment type="subcellular location">
    <subcellularLocation>
        <location evidence="1">Cytoplasm</location>
    </subcellularLocation>
</comment>
<dbReference type="OrthoDB" id="10254455at2759"/>
<reference evidence="7" key="1">
    <citation type="submission" date="2022-07" db="EMBL/GenBank/DDBJ databases">
        <title>Phylogenomic reconstructions and comparative analyses of Kickxellomycotina fungi.</title>
        <authorList>
            <person name="Reynolds N.K."/>
            <person name="Stajich J.E."/>
            <person name="Barry K."/>
            <person name="Grigoriev I.V."/>
            <person name="Crous P."/>
            <person name="Smith M.E."/>
        </authorList>
    </citation>
    <scope>NUCLEOTIDE SEQUENCE</scope>
    <source>
        <strain evidence="7">NRRL 1566</strain>
    </source>
</reference>
<sequence>MASLLTTKRLVEGFGDEGWRLYQAIDGRVLGSLPQQLQVQSTMLSGRTGTGKSLLVTQLSQHFNCKLVRVHPGRALATGAQHHGLKRQLNQITAEPTILWLVDVELFCGLYGAVVAEFLHSMDERPNCLVIMTTRHPDKVGVNIRHLCADHIRLLPPGNSERRHLAQWLTNDRMPQDVLDVIVEETRGKAVAELFAAISVRVKFQSTGMVRWRDSTNTSWDKASQASFKVSWSDIGGLDSVINELQESIVWPLRFREQFQRLGIRPPRGILLYGPPGTGKTMLAKAAASEVSANFIPVAIPDLIKGEIGESEKSLAQVFETAKRGPSIVFLDEIEAIFGSRENSGEVGKKLITQLFLEMDDIPENSNVVVLAATNQPHLIDSSILRPGRLDKAILVPVPDEHSRRDILCKVSRHLKIENAEDIFNWLAKIEMPGAEIKALVKYACYSAIQRKSKVLNKSDFDTALAKYSNQAFIC</sequence>
<dbReference type="FunFam" id="3.40.50.300:FF:001054">
    <property type="entry name" value="ATPase, AAA family, putative"/>
    <property type="match status" value="1"/>
</dbReference>
<proteinExistence type="inferred from homology"/>
<comment type="similarity">
    <text evidence="5">Belongs to the AAA ATPase family.</text>
</comment>
<comment type="caution">
    <text evidence="7">The sequence shown here is derived from an EMBL/GenBank/DDBJ whole genome shotgun (WGS) entry which is preliminary data.</text>
</comment>
<protein>
    <recommendedName>
        <fullName evidence="6">AAA+ ATPase domain-containing protein</fullName>
    </recommendedName>
</protein>
<dbReference type="InterPro" id="IPR003593">
    <property type="entry name" value="AAA+_ATPase"/>
</dbReference>
<keyword evidence="2" id="KW-0963">Cytoplasm</keyword>
<dbReference type="InterPro" id="IPR050168">
    <property type="entry name" value="AAA_ATPase_domain"/>
</dbReference>
<evidence type="ECO:0000256" key="1">
    <source>
        <dbReference type="ARBA" id="ARBA00004496"/>
    </source>
</evidence>
<dbReference type="Pfam" id="PF00004">
    <property type="entry name" value="AAA"/>
    <property type="match status" value="2"/>
</dbReference>
<evidence type="ECO:0000313" key="8">
    <source>
        <dbReference type="Proteomes" id="UP001139887"/>
    </source>
</evidence>
<organism evidence="7 8">
    <name type="scientific">Coemansia brasiliensis</name>
    <dbReference type="NCBI Taxonomy" id="2650707"/>
    <lineage>
        <taxon>Eukaryota</taxon>
        <taxon>Fungi</taxon>
        <taxon>Fungi incertae sedis</taxon>
        <taxon>Zoopagomycota</taxon>
        <taxon>Kickxellomycotina</taxon>
        <taxon>Kickxellomycetes</taxon>
        <taxon>Kickxellales</taxon>
        <taxon>Kickxellaceae</taxon>
        <taxon>Coemansia</taxon>
    </lineage>
</organism>
<gene>
    <name evidence="7" type="ORF">IWW36_001199</name>
</gene>
<evidence type="ECO:0000256" key="3">
    <source>
        <dbReference type="ARBA" id="ARBA00022741"/>
    </source>
</evidence>
<evidence type="ECO:0000256" key="5">
    <source>
        <dbReference type="RuleBase" id="RU003651"/>
    </source>
</evidence>
<dbReference type="InterPro" id="IPR027417">
    <property type="entry name" value="P-loop_NTPase"/>
</dbReference>
<feature type="domain" description="AAA+ ATPase" evidence="6">
    <location>
        <begin position="266"/>
        <end position="400"/>
    </location>
</feature>
<dbReference type="GO" id="GO:0005737">
    <property type="term" value="C:cytoplasm"/>
    <property type="evidence" value="ECO:0007669"/>
    <property type="project" value="UniProtKB-SubCell"/>
</dbReference>
<dbReference type="EMBL" id="JANBUW010000014">
    <property type="protein sequence ID" value="KAJ2851302.1"/>
    <property type="molecule type" value="Genomic_DNA"/>
</dbReference>
<dbReference type="InterPro" id="IPR003960">
    <property type="entry name" value="ATPase_AAA_CS"/>
</dbReference>
<dbReference type="SUPFAM" id="SSF52540">
    <property type="entry name" value="P-loop containing nucleoside triphosphate hydrolases"/>
    <property type="match status" value="2"/>
</dbReference>
<dbReference type="GO" id="GO:0016887">
    <property type="term" value="F:ATP hydrolysis activity"/>
    <property type="evidence" value="ECO:0007669"/>
    <property type="project" value="InterPro"/>
</dbReference>